<dbReference type="Pfam" id="PF20163">
    <property type="entry name" value="DUF6536"/>
    <property type="match status" value="1"/>
</dbReference>
<dbReference type="AlphaFoldDB" id="F9G5C4"/>
<evidence type="ECO:0000313" key="4">
    <source>
        <dbReference type="EMBL" id="EGU75622.1"/>
    </source>
</evidence>
<feature type="domain" description="DUF6536" evidence="3">
    <location>
        <begin position="36"/>
        <end position="183"/>
    </location>
</feature>
<feature type="compositionally biased region" description="Polar residues" evidence="1">
    <location>
        <begin position="19"/>
        <end position="28"/>
    </location>
</feature>
<comment type="caution">
    <text evidence="4">The sequence shown here is derived from an EMBL/GenBank/DDBJ whole genome shotgun (WGS) entry which is preliminary data.</text>
</comment>
<feature type="transmembrane region" description="Helical" evidence="2">
    <location>
        <begin position="38"/>
        <end position="60"/>
    </location>
</feature>
<feature type="transmembrane region" description="Helical" evidence="2">
    <location>
        <begin position="325"/>
        <end position="347"/>
    </location>
</feature>
<name>F9G5C4_FUSOF</name>
<accession>F9G5C4</accession>
<keyword evidence="2" id="KW-1133">Transmembrane helix</keyword>
<gene>
    <name evidence="4" type="ORF">FOXB_13856</name>
</gene>
<dbReference type="PANTHER" id="PTHR35395">
    <property type="entry name" value="DUF6536 DOMAIN-CONTAINING PROTEIN"/>
    <property type="match status" value="1"/>
</dbReference>
<dbReference type="STRING" id="660025.F9G5C4"/>
<feature type="transmembrane region" description="Helical" evidence="2">
    <location>
        <begin position="368"/>
        <end position="393"/>
    </location>
</feature>
<proteinExistence type="predicted"/>
<keyword evidence="2" id="KW-0812">Transmembrane</keyword>
<evidence type="ECO:0000259" key="3">
    <source>
        <dbReference type="Pfam" id="PF20163"/>
    </source>
</evidence>
<feature type="transmembrane region" description="Helical" evidence="2">
    <location>
        <begin position="95"/>
        <end position="114"/>
    </location>
</feature>
<protein>
    <recommendedName>
        <fullName evidence="3">DUF6536 domain-containing protein</fullName>
    </recommendedName>
</protein>
<reference evidence="4" key="1">
    <citation type="journal article" date="2012" name="Mol. Plant Microbe Interact.">
        <title>A highly conserved effector in Fusarium oxysporum is required for full virulence on Arabidopsis.</title>
        <authorList>
            <person name="Thatcher L.F."/>
            <person name="Gardiner D.M."/>
            <person name="Kazan K."/>
            <person name="Manners J."/>
        </authorList>
    </citation>
    <scope>NUCLEOTIDE SEQUENCE [LARGE SCALE GENOMIC DNA]</scope>
    <source>
        <strain evidence="4">Fo5176</strain>
    </source>
</reference>
<evidence type="ECO:0000256" key="2">
    <source>
        <dbReference type="SAM" id="Phobius"/>
    </source>
</evidence>
<keyword evidence="2" id="KW-0472">Membrane</keyword>
<dbReference type="PANTHER" id="PTHR35395:SF1">
    <property type="entry name" value="DUF6536 DOMAIN-CONTAINING PROTEIN"/>
    <property type="match status" value="1"/>
</dbReference>
<dbReference type="EMBL" id="AFQF01003436">
    <property type="protein sequence ID" value="EGU75622.1"/>
    <property type="molecule type" value="Genomic_DNA"/>
</dbReference>
<feature type="transmembrane region" description="Helical" evidence="2">
    <location>
        <begin position="531"/>
        <end position="553"/>
    </location>
</feature>
<feature type="transmembrane region" description="Helical" evidence="2">
    <location>
        <begin position="429"/>
        <end position="448"/>
    </location>
</feature>
<dbReference type="OrthoDB" id="5429634at2759"/>
<feature type="transmembrane region" description="Helical" evidence="2">
    <location>
        <begin position="495"/>
        <end position="519"/>
    </location>
</feature>
<feature type="region of interest" description="Disordered" evidence="1">
    <location>
        <begin position="1"/>
        <end position="28"/>
    </location>
</feature>
<feature type="transmembrane region" description="Helical" evidence="2">
    <location>
        <begin position="155"/>
        <end position="174"/>
    </location>
</feature>
<organism evidence="4">
    <name type="scientific">Fusarium oxysporum (strain Fo5176)</name>
    <name type="common">Fusarium vascular wilt</name>
    <dbReference type="NCBI Taxonomy" id="660025"/>
    <lineage>
        <taxon>Eukaryota</taxon>
        <taxon>Fungi</taxon>
        <taxon>Dikarya</taxon>
        <taxon>Ascomycota</taxon>
        <taxon>Pezizomycotina</taxon>
        <taxon>Sordariomycetes</taxon>
        <taxon>Hypocreomycetidae</taxon>
        <taxon>Hypocreales</taxon>
        <taxon>Nectriaceae</taxon>
        <taxon>Fusarium</taxon>
        <taxon>Fusarium oxysporum species complex</taxon>
    </lineage>
</organism>
<dbReference type="InterPro" id="IPR046623">
    <property type="entry name" value="DUF6536"/>
</dbReference>
<evidence type="ECO:0000256" key="1">
    <source>
        <dbReference type="SAM" id="MobiDB-lite"/>
    </source>
</evidence>
<sequence length="630" mass="71493">MGGPNPIDGETVADPNHSLGGQNLENTSDTSKRANWQVSLIGGACACIIVLVINPGVTIWSSVSLKGKETYEHGEKSNRRIIYEGSCSTSHTLSVVIHLLINIFGSILLAASNYGMQCLTAPTRADIDKAHARKQWMDIGILSFRNLRMVFRMRAILWLLFNSVVYSSLTTWSYDTFTVDEDFRLLWEDDGYYLKDDPAEKRRVENMIAGDLGKLDNLTALQCINEYAVAFQTRRRDVLLIVEVGSLITRSENPHSLLHRMDPCDYLIRSDYDWICGSYGRSCFPCRSKLPEVRRQYDNWIPWGNRVKYCLSLPVKEMCRLNFDFQIAVVILAVNFIKATTLTGQFDHLCHMNAKHRRRGIAATRRRWTFSVFMYGSALCGACALLIWGVLILSGPRDLKTLWNLGFGSANELTLILGLRWEGNGEKSLIWNVLLANLPQLIFSFLYFQYNSLFTCMAAVEEWSGYGNKRRSLRVSSNPRGEQRWRYFLQLPYRYSIPLLVASILMHWMLSQSIFIVAVQRSSIWELFTCGYLPIAIIFVIITAVFMATAVFITALRRLPTAMPVAASCSLAIAAACHHPDNIPQPDASVFPLQWGVMWRQREGSGLELTDHCGFSHYPIEKPQDGVVYH</sequence>